<dbReference type="PANTHER" id="PTHR13285:SF22">
    <property type="entry name" value="PROTEIN-CYSTEINE N-PALMITOYLTRANSFERASE HHAT"/>
    <property type="match status" value="1"/>
</dbReference>
<sequence length="316" mass="38387">MHNRHKNGKIDKTEVQPEQQNSIKNNQKIPLFIYPPLPKWEIRFCWLITILTVIYAWFCVYKASSKWQFKIGKSQASITNLPFFGQRIKDESNWEWFRWSPFAFRNYLILLIGHSIIFNILPILFNEKLWRLIYLIISMTASAIVFTPRLLIASILQGLFIFSVTLYFRRSFIVWISALPILYVIMNHTDWIYNDVFLVLLFISYTLLSYISFCLEFVKHLEKQKHEENYKKHNQNTQQNKEEQKQHSQKQEENIQQKHQIKQQMHQKLSLKHSFEQLEKMLFYTFYQPYLFSLIVLYPEFEKQYNERMFKQKGLV</sequence>
<feature type="transmembrane region" description="Helical" evidence="2">
    <location>
        <begin position="40"/>
        <end position="61"/>
    </location>
</feature>
<dbReference type="PANTHER" id="PTHR13285">
    <property type="entry name" value="ACYLTRANSFERASE"/>
    <property type="match status" value="1"/>
</dbReference>
<keyword evidence="2" id="KW-1133">Transmembrane helix</keyword>
<dbReference type="OrthoDB" id="420606at2759"/>
<organism evidence="3 4">
    <name type="scientific">Meloidogyne graminicola</name>
    <dbReference type="NCBI Taxonomy" id="189291"/>
    <lineage>
        <taxon>Eukaryota</taxon>
        <taxon>Metazoa</taxon>
        <taxon>Ecdysozoa</taxon>
        <taxon>Nematoda</taxon>
        <taxon>Chromadorea</taxon>
        <taxon>Rhabditida</taxon>
        <taxon>Tylenchina</taxon>
        <taxon>Tylenchomorpha</taxon>
        <taxon>Tylenchoidea</taxon>
        <taxon>Meloidogynidae</taxon>
        <taxon>Meloidogyninae</taxon>
        <taxon>Meloidogyne</taxon>
    </lineage>
</organism>
<proteinExistence type="predicted"/>
<feature type="region of interest" description="Disordered" evidence="1">
    <location>
        <begin position="1"/>
        <end position="20"/>
    </location>
</feature>
<dbReference type="GO" id="GO:0016409">
    <property type="term" value="F:palmitoyltransferase activity"/>
    <property type="evidence" value="ECO:0007669"/>
    <property type="project" value="TreeGrafter"/>
</dbReference>
<dbReference type="Proteomes" id="UP000605970">
    <property type="component" value="Unassembled WGS sequence"/>
</dbReference>
<feature type="transmembrane region" description="Helical" evidence="2">
    <location>
        <begin position="159"/>
        <end position="185"/>
    </location>
</feature>
<reference evidence="3" key="1">
    <citation type="journal article" date="2020" name="Ecol. Evol.">
        <title>Genome structure and content of the rice root-knot nematode (Meloidogyne graminicola).</title>
        <authorList>
            <person name="Phan N.T."/>
            <person name="Danchin E.G.J."/>
            <person name="Klopp C."/>
            <person name="Perfus-Barbeoch L."/>
            <person name="Kozlowski D.K."/>
            <person name="Koutsovoulos G.D."/>
            <person name="Lopez-Roques C."/>
            <person name="Bouchez O."/>
            <person name="Zahm M."/>
            <person name="Besnard G."/>
            <person name="Bellafiore S."/>
        </authorList>
    </citation>
    <scope>NUCLEOTIDE SEQUENCE</scope>
    <source>
        <strain evidence="3">VN-18</strain>
    </source>
</reference>
<feature type="region of interest" description="Disordered" evidence="1">
    <location>
        <begin position="228"/>
        <end position="257"/>
    </location>
</feature>
<keyword evidence="2" id="KW-0472">Membrane</keyword>
<keyword evidence="4" id="KW-1185">Reference proteome</keyword>
<dbReference type="GO" id="GO:0005783">
    <property type="term" value="C:endoplasmic reticulum"/>
    <property type="evidence" value="ECO:0007669"/>
    <property type="project" value="TreeGrafter"/>
</dbReference>
<feature type="transmembrane region" description="Helical" evidence="2">
    <location>
        <begin position="107"/>
        <end position="125"/>
    </location>
</feature>
<evidence type="ECO:0000313" key="3">
    <source>
        <dbReference type="EMBL" id="KAF7632917.1"/>
    </source>
</evidence>
<feature type="compositionally biased region" description="Basic and acidic residues" evidence="1">
    <location>
        <begin position="240"/>
        <end position="256"/>
    </location>
</feature>
<name>A0A8S9ZHW9_9BILA</name>
<evidence type="ECO:0000256" key="1">
    <source>
        <dbReference type="SAM" id="MobiDB-lite"/>
    </source>
</evidence>
<dbReference type="AlphaFoldDB" id="A0A8S9ZHW9"/>
<accession>A0A8S9ZHW9</accession>
<feature type="transmembrane region" description="Helical" evidence="2">
    <location>
        <begin position="131"/>
        <end position="152"/>
    </location>
</feature>
<feature type="transmembrane region" description="Helical" evidence="2">
    <location>
        <begin position="197"/>
        <end position="218"/>
    </location>
</feature>
<dbReference type="EMBL" id="JABEBT010000090">
    <property type="protein sequence ID" value="KAF7632917.1"/>
    <property type="molecule type" value="Genomic_DNA"/>
</dbReference>
<evidence type="ECO:0000313" key="4">
    <source>
        <dbReference type="Proteomes" id="UP000605970"/>
    </source>
</evidence>
<protein>
    <submittedName>
        <fullName evidence="3">Uncharacterized protein</fullName>
    </submittedName>
</protein>
<comment type="caution">
    <text evidence="3">The sequence shown here is derived from an EMBL/GenBank/DDBJ whole genome shotgun (WGS) entry which is preliminary data.</text>
</comment>
<evidence type="ECO:0000256" key="2">
    <source>
        <dbReference type="SAM" id="Phobius"/>
    </source>
</evidence>
<gene>
    <name evidence="3" type="ORF">Mgra_00007696</name>
</gene>
<keyword evidence="2" id="KW-0812">Transmembrane</keyword>
<dbReference type="InterPro" id="IPR051085">
    <property type="entry name" value="MB_O-acyltransferase"/>
</dbReference>